<dbReference type="KEGG" id="amuc:Pan181_49580"/>
<dbReference type="AlphaFoldDB" id="A0A518AVI6"/>
<organism evidence="1 2">
    <name type="scientific">Aeoliella mucimassa</name>
    <dbReference type="NCBI Taxonomy" id="2527972"/>
    <lineage>
        <taxon>Bacteria</taxon>
        <taxon>Pseudomonadati</taxon>
        <taxon>Planctomycetota</taxon>
        <taxon>Planctomycetia</taxon>
        <taxon>Pirellulales</taxon>
        <taxon>Lacipirellulaceae</taxon>
        <taxon>Aeoliella</taxon>
    </lineage>
</organism>
<dbReference type="Proteomes" id="UP000315750">
    <property type="component" value="Chromosome"/>
</dbReference>
<proteinExistence type="predicted"/>
<evidence type="ECO:0000313" key="2">
    <source>
        <dbReference type="Proteomes" id="UP000315750"/>
    </source>
</evidence>
<name>A0A518AVI6_9BACT</name>
<gene>
    <name evidence="1" type="ORF">Pan181_49580</name>
</gene>
<reference evidence="1 2" key="1">
    <citation type="submission" date="2019-02" db="EMBL/GenBank/DDBJ databases">
        <title>Deep-cultivation of Planctomycetes and their phenomic and genomic characterization uncovers novel biology.</title>
        <authorList>
            <person name="Wiegand S."/>
            <person name="Jogler M."/>
            <person name="Boedeker C."/>
            <person name="Pinto D."/>
            <person name="Vollmers J."/>
            <person name="Rivas-Marin E."/>
            <person name="Kohn T."/>
            <person name="Peeters S.H."/>
            <person name="Heuer A."/>
            <person name="Rast P."/>
            <person name="Oberbeckmann S."/>
            <person name="Bunk B."/>
            <person name="Jeske O."/>
            <person name="Meyerdierks A."/>
            <person name="Storesund J.E."/>
            <person name="Kallscheuer N."/>
            <person name="Luecker S."/>
            <person name="Lage O.M."/>
            <person name="Pohl T."/>
            <person name="Merkel B.J."/>
            <person name="Hornburger P."/>
            <person name="Mueller R.-W."/>
            <person name="Bruemmer F."/>
            <person name="Labrenz M."/>
            <person name="Spormann A.M."/>
            <person name="Op den Camp H."/>
            <person name="Overmann J."/>
            <person name="Amann R."/>
            <person name="Jetten M.S.M."/>
            <person name="Mascher T."/>
            <person name="Medema M.H."/>
            <person name="Devos D.P."/>
            <person name="Kaster A.-K."/>
            <person name="Ovreas L."/>
            <person name="Rohde M."/>
            <person name="Galperin M.Y."/>
            <person name="Jogler C."/>
        </authorList>
    </citation>
    <scope>NUCLEOTIDE SEQUENCE [LARGE SCALE GENOMIC DNA]</scope>
    <source>
        <strain evidence="1 2">Pan181</strain>
    </source>
</reference>
<evidence type="ECO:0000313" key="1">
    <source>
        <dbReference type="EMBL" id="QDU58718.1"/>
    </source>
</evidence>
<accession>A0A518AVI6</accession>
<keyword evidence="2" id="KW-1185">Reference proteome</keyword>
<protein>
    <submittedName>
        <fullName evidence="1">Uncharacterized protein</fullName>
    </submittedName>
</protein>
<sequence length="99" mass="11212">MRPKGLVIAAIVTRLPPGDEADLHRGRYDWHAMCFFGNIRFSGARHSRDICPRRLVRPRFWPASTLWVLASAKEADLVRFAQVVDIAEPTGQGPFPKSR</sequence>
<dbReference type="EMBL" id="CP036278">
    <property type="protein sequence ID" value="QDU58718.1"/>
    <property type="molecule type" value="Genomic_DNA"/>
</dbReference>